<dbReference type="Proteomes" id="UP000711811">
    <property type="component" value="Unassembled WGS sequence"/>
</dbReference>
<evidence type="ECO:0000313" key="3">
    <source>
        <dbReference type="Proteomes" id="UP000711811"/>
    </source>
</evidence>
<evidence type="ECO:0008006" key="4">
    <source>
        <dbReference type="Google" id="ProtNLM"/>
    </source>
</evidence>
<feature type="chain" id="PRO_5042841302" description="Hemagglutinin" evidence="1">
    <location>
        <begin position="25"/>
        <end position="110"/>
    </location>
</feature>
<dbReference type="AlphaFoldDB" id="A0AAN3HFF8"/>
<accession>A0AAN3HFF8</accession>
<organism evidence="2 3">
    <name type="scientific">Escherichia coli</name>
    <dbReference type="NCBI Taxonomy" id="562"/>
    <lineage>
        <taxon>Bacteria</taxon>
        <taxon>Pseudomonadati</taxon>
        <taxon>Pseudomonadota</taxon>
        <taxon>Gammaproteobacteria</taxon>
        <taxon>Enterobacterales</taxon>
        <taxon>Enterobacteriaceae</taxon>
        <taxon>Escherichia</taxon>
    </lineage>
</organism>
<comment type="caution">
    <text evidence="2">The sequence shown here is derived from an EMBL/GenBank/DDBJ whole genome shotgun (WGS) entry which is preliminary data.</text>
</comment>
<proteinExistence type="predicted"/>
<protein>
    <recommendedName>
        <fullName evidence="4">Hemagglutinin</fullName>
    </recommendedName>
</protein>
<name>A0AAN3HFF8_ECOLX</name>
<sequence>MNLRKKHICIAISLVLNPFPASLAAQNTNVVEVDETDKGYQVYGDNWKSIEIGTTKEVKKKNSTDLNFDHNSPVAKGHNSIAIGTSAEAGGEIKDEKGFKTGESIAIGAK</sequence>
<keyword evidence="1" id="KW-0732">Signal</keyword>
<gene>
    <name evidence="2" type="ORF">A2J79_005315</name>
</gene>
<evidence type="ECO:0000313" key="2">
    <source>
        <dbReference type="EMBL" id="EFJ6484833.1"/>
    </source>
</evidence>
<feature type="non-terminal residue" evidence="2">
    <location>
        <position position="110"/>
    </location>
</feature>
<dbReference type="EMBL" id="AATCLQ010000135">
    <property type="protein sequence ID" value="EFJ6484833.1"/>
    <property type="molecule type" value="Genomic_DNA"/>
</dbReference>
<feature type="signal peptide" evidence="1">
    <location>
        <begin position="1"/>
        <end position="24"/>
    </location>
</feature>
<dbReference type="Gene3D" id="2.150.10.10">
    <property type="entry name" value="Serralysin-like metalloprotease, C-terminal"/>
    <property type="match status" value="1"/>
</dbReference>
<reference evidence="2" key="1">
    <citation type="submission" date="2020-02" db="EMBL/GenBank/DDBJ databases">
        <authorList>
            <person name="Ashton P.M."/>
            <person name="Dallman T."/>
            <person name="Nair S."/>
            <person name="De Pinna E."/>
            <person name="Peters T."/>
            <person name="Grant K."/>
        </authorList>
    </citation>
    <scope>NUCLEOTIDE SEQUENCE</scope>
    <source>
        <strain evidence="2">93335</strain>
    </source>
</reference>
<dbReference type="InterPro" id="IPR011049">
    <property type="entry name" value="Serralysin-like_metalloprot_C"/>
</dbReference>
<evidence type="ECO:0000256" key="1">
    <source>
        <dbReference type="SAM" id="SignalP"/>
    </source>
</evidence>